<dbReference type="PANTHER" id="PTHR18934">
    <property type="entry name" value="ATP-DEPENDENT RNA HELICASE"/>
    <property type="match status" value="1"/>
</dbReference>
<dbReference type="GO" id="GO:0005681">
    <property type="term" value="C:spliceosomal complex"/>
    <property type="evidence" value="ECO:0007669"/>
    <property type="project" value="TreeGrafter"/>
</dbReference>
<evidence type="ECO:0000259" key="5">
    <source>
        <dbReference type="PROSITE" id="PS51194"/>
    </source>
</evidence>
<dbReference type="InterPro" id="IPR042035">
    <property type="entry name" value="DEAH_win-hel_dom"/>
</dbReference>
<dbReference type="GO" id="GO:0008380">
    <property type="term" value="P:RNA splicing"/>
    <property type="evidence" value="ECO:0007669"/>
    <property type="project" value="UniProtKB-KW"/>
</dbReference>
<reference evidence="6 7" key="1">
    <citation type="submission" date="2015-09" db="EMBL/GenBank/DDBJ databases">
        <title>Draft genome of a European isolate of the apple canker pathogen Neonectria ditissima.</title>
        <authorList>
            <person name="Gomez-Cortecero A."/>
            <person name="Harrison R.J."/>
            <person name="Armitage A.D."/>
        </authorList>
    </citation>
    <scope>NUCLEOTIDE SEQUENCE [LARGE SCALE GENOMIC DNA]</scope>
    <source>
        <strain evidence="6 7">R09/05</strain>
    </source>
</reference>
<keyword evidence="2" id="KW-0378">Hydrolase</keyword>
<proteinExistence type="predicted"/>
<dbReference type="Gene3D" id="1.10.10.2130">
    <property type="entry name" value="DEAH helicase family, winged-helix domain"/>
    <property type="match status" value="1"/>
</dbReference>
<sequence>MTGGISMRSLKHHMTTAEEAMALEDGEAHPLRAGLHSAKYFEILKARRQLPVSERRQDFLNVYHSNQVTVLSGDTGSGKSTQIPQFVFFDEFASGKVVACTQPRRLAAISVARRVADEMRWEMLHSLHTCIIIDEDERTVSTDILMALLKIAIVSRPDLKGSLEVLPLYSSLSPSDQDKVFGKSSVRKCIVTTNIAETSLTIDGIAYVIDPGVVKRSGYNPRAGLRTLLTAPISKASAQQRAGRAGRTRPGVCFRLYEADTYDEVFLSYGPPGILESEITSEILLLMNMGFHDVSKFDFIDCPHPEVYLRSIFLRPYAQRYVADAARVQFFSPLSDHMTQLNALHAYVRTKLQQRMDMKQWHFDAFLSQRTLQKIVQVRAQLKGIAQGLLNEPLKALNFMDKDYSVKIRKTLAWSFFYHSAFHREDEGDDLYVTVHGSHPAGVHPDSALVGLNHEWVVYDIFVYLDENLSRKRNGALRQPNVKAALDRA</sequence>
<dbReference type="Gene3D" id="3.40.50.300">
    <property type="entry name" value="P-loop containing nucleotide triphosphate hydrolases"/>
    <property type="match status" value="2"/>
</dbReference>
<evidence type="ECO:0000313" key="6">
    <source>
        <dbReference type="EMBL" id="KPM43385.1"/>
    </source>
</evidence>
<dbReference type="EMBL" id="LKCW01000034">
    <property type="protein sequence ID" value="KPM43385.1"/>
    <property type="molecule type" value="Genomic_DNA"/>
</dbReference>
<dbReference type="GO" id="GO:0003723">
    <property type="term" value="F:RNA binding"/>
    <property type="evidence" value="ECO:0007669"/>
    <property type="project" value="TreeGrafter"/>
</dbReference>
<evidence type="ECO:0000313" key="7">
    <source>
        <dbReference type="Proteomes" id="UP000050424"/>
    </source>
</evidence>
<dbReference type="Proteomes" id="UP000050424">
    <property type="component" value="Unassembled WGS sequence"/>
</dbReference>
<keyword evidence="7" id="KW-1185">Reference proteome</keyword>
<comment type="caution">
    <text evidence="6">The sequence shown here is derived from an EMBL/GenBank/DDBJ whole genome shotgun (WGS) entry which is preliminary data.</text>
</comment>
<keyword evidence="3" id="KW-0347">Helicase</keyword>
<dbReference type="SUPFAM" id="SSF52540">
    <property type="entry name" value="P-loop containing nucleoside triphosphate hydrolases"/>
    <property type="match status" value="1"/>
</dbReference>
<keyword evidence="4" id="KW-0067">ATP-binding</keyword>
<dbReference type="InterPro" id="IPR027417">
    <property type="entry name" value="P-loop_NTPase"/>
</dbReference>
<dbReference type="GO" id="GO:0003724">
    <property type="term" value="F:RNA helicase activity"/>
    <property type="evidence" value="ECO:0007669"/>
    <property type="project" value="UniProtKB-EC"/>
</dbReference>
<dbReference type="InterPro" id="IPR001650">
    <property type="entry name" value="Helicase_C-like"/>
</dbReference>
<dbReference type="SMART" id="SM00490">
    <property type="entry name" value="HELICc"/>
    <property type="match status" value="1"/>
</dbReference>
<accession>A0A0P7BPV0</accession>
<dbReference type="CDD" id="cd18791">
    <property type="entry name" value="SF2_C_RHA"/>
    <property type="match status" value="1"/>
</dbReference>
<gene>
    <name evidence="6" type="ORF">AK830_g3198</name>
</gene>
<name>A0A0P7BPV0_9HYPO</name>
<dbReference type="PROSITE" id="PS51194">
    <property type="entry name" value="HELICASE_CTER"/>
    <property type="match status" value="1"/>
</dbReference>
<evidence type="ECO:0000256" key="1">
    <source>
        <dbReference type="ARBA" id="ARBA00022741"/>
    </source>
</evidence>
<dbReference type="OrthoDB" id="10253254at2759"/>
<evidence type="ECO:0000256" key="3">
    <source>
        <dbReference type="ARBA" id="ARBA00022806"/>
    </source>
</evidence>
<dbReference type="GO" id="GO:0006397">
    <property type="term" value="P:mRNA processing"/>
    <property type="evidence" value="ECO:0007669"/>
    <property type="project" value="UniProtKB-KW"/>
</dbReference>
<dbReference type="AlphaFoldDB" id="A0A0P7BPV0"/>
<evidence type="ECO:0000256" key="4">
    <source>
        <dbReference type="ARBA" id="ARBA00022840"/>
    </source>
</evidence>
<organism evidence="6 7">
    <name type="scientific">Neonectria ditissima</name>
    <dbReference type="NCBI Taxonomy" id="78410"/>
    <lineage>
        <taxon>Eukaryota</taxon>
        <taxon>Fungi</taxon>
        <taxon>Dikarya</taxon>
        <taxon>Ascomycota</taxon>
        <taxon>Pezizomycotina</taxon>
        <taxon>Sordariomycetes</taxon>
        <taxon>Hypocreomycetidae</taxon>
        <taxon>Hypocreales</taxon>
        <taxon>Nectriaceae</taxon>
        <taxon>Neonectria</taxon>
    </lineage>
</organism>
<keyword evidence="1" id="KW-0547">Nucleotide-binding</keyword>
<feature type="domain" description="Helicase C-terminal" evidence="5">
    <location>
        <begin position="122"/>
        <end position="290"/>
    </location>
</feature>
<dbReference type="Pfam" id="PF00271">
    <property type="entry name" value="Helicase_C"/>
    <property type="match status" value="1"/>
</dbReference>
<dbReference type="PANTHER" id="PTHR18934:SF99">
    <property type="entry name" value="ATP-DEPENDENT RNA HELICASE DHX37-RELATED"/>
    <property type="match status" value="1"/>
</dbReference>
<evidence type="ECO:0000256" key="2">
    <source>
        <dbReference type="ARBA" id="ARBA00022801"/>
    </source>
</evidence>
<dbReference type="STRING" id="78410.A0A0P7BPV0"/>
<protein>
    <recommendedName>
        <fullName evidence="5">Helicase C-terminal domain-containing protein</fullName>
    </recommendedName>
</protein>
<dbReference type="GO" id="GO:0016787">
    <property type="term" value="F:hydrolase activity"/>
    <property type="evidence" value="ECO:0007669"/>
    <property type="project" value="UniProtKB-KW"/>
</dbReference>